<evidence type="ECO:0000259" key="2">
    <source>
        <dbReference type="Pfam" id="PF11796"/>
    </source>
</evidence>
<dbReference type="eggNOG" id="COG4924">
    <property type="taxonomic scope" value="Bacteria"/>
</dbReference>
<dbReference type="InterPro" id="IPR024466">
    <property type="entry name" value="CHP02679_N"/>
</dbReference>
<dbReference type="Pfam" id="PF11796">
    <property type="entry name" value="DUF3323"/>
    <property type="match status" value="1"/>
</dbReference>
<feature type="domain" description="DUF2399" evidence="1">
    <location>
        <begin position="230"/>
        <end position="375"/>
    </location>
</feature>
<dbReference type="RefSeq" id="WP_035289310.1">
    <property type="nucleotide sequence ID" value="NZ_AYXG01000232.1"/>
</dbReference>
<dbReference type="OrthoDB" id="8188786at2"/>
<evidence type="ECO:0008006" key="5">
    <source>
        <dbReference type="Google" id="ProtNLM"/>
    </source>
</evidence>
<organism evidence="3 4">
    <name type="scientific">Actinokineospora spheciospongiae</name>
    <dbReference type="NCBI Taxonomy" id="909613"/>
    <lineage>
        <taxon>Bacteria</taxon>
        <taxon>Bacillati</taxon>
        <taxon>Actinomycetota</taxon>
        <taxon>Actinomycetes</taxon>
        <taxon>Pseudonocardiales</taxon>
        <taxon>Pseudonocardiaceae</taxon>
        <taxon>Actinokineospora</taxon>
    </lineage>
</organism>
<reference evidence="3 4" key="1">
    <citation type="journal article" date="2014" name="Genome Announc.">
        <title>Draft Genome Sequence of the Antitrypanosomally Active Sponge-Associated Bacterium Actinokineospora sp. Strain EG49.</title>
        <authorList>
            <person name="Harjes J."/>
            <person name="Ryu T."/>
            <person name="Abdelmohsen U.R."/>
            <person name="Moitinho-Silva L."/>
            <person name="Horn H."/>
            <person name="Ravasi T."/>
            <person name="Hentschel U."/>
        </authorList>
    </citation>
    <scope>NUCLEOTIDE SEQUENCE [LARGE SCALE GENOMIC DNA]</scope>
    <source>
        <strain evidence="3 4">EG49</strain>
    </source>
</reference>
<dbReference type="EMBL" id="AYXG01000232">
    <property type="protein sequence ID" value="EWC58640.1"/>
    <property type="molecule type" value="Genomic_DNA"/>
</dbReference>
<proteinExistence type="predicted"/>
<dbReference type="STRING" id="909613.UO65_6068"/>
<accession>W7ICX8</accession>
<dbReference type="Proteomes" id="UP000019277">
    <property type="component" value="Unassembled WGS sequence"/>
</dbReference>
<dbReference type="InterPro" id="IPR024465">
    <property type="entry name" value="DUF2399"/>
</dbReference>
<gene>
    <name evidence="3" type="ORF">UO65_6068</name>
</gene>
<comment type="caution">
    <text evidence="3">The sequence shown here is derived from an EMBL/GenBank/DDBJ whole genome shotgun (WGS) entry which is preliminary data.</text>
</comment>
<name>W7ICX8_9PSEU</name>
<sequence>MSDLAETFGRPEYAVLWKQARAAVQRGQVRFGFKTPDAASAAAVSELLGVPVTAGVGQTFPVAELQARLRASAFRCGLDDVLAAVHGREVVAGESGPSRDEWVDGLLRDALAGAGLGDRPWAGAWVDQVRRYAKVAPERLSGPAERAASVLARINLDPAAVPSVWVTRAELAGVELDRGRKVAALVLRAAALAHGVPLPKSAAEERRLWERCGVAADGLTSTVLWRGSVVALRDVASVDVVTARTVVWVCASPRLAEAAGGRDVVCVSGRLGIAARMLLSRLVSVGAQFRVHGDFDAAGLLVTGQVLALTDGAPWRMGAEDYRSALDWARAEGLDLPPLGTEPGPTPWDPRLGDALRAGWAVPEEMLLHLLLPDLV</sequence>
<evidence type="ECO:0000259" key="1">
    <source>
        <dbReference type="Pfam" id="PF09664"/>
    </source>
</evidence>
<keyword evidence="4" id="KW-1185">Reference proteome</keyword>
<feature type="domain" description="Conserved hypothetical protein CHP02679 N terminus" evidence="2">
    <location>
        <begin position="34"/>
        <end position="227"/>
    </location>
</feature>
<protein>
    <recommendedName>
        <fullName evidence="5">TIGR02679 family protein</fullName>
    </recommendedName>
</protein>
<evidence type="ECO:0000313" key="4">
    <source>
        <dbReference type="Proteomes" id="UP000019277"/>
    </source>
</evidence>
<dbReference type="Pfam" id="PF09664">
    <property type="entry name" value="DUF2399"/>
    <property type="match status" value="1"/>
</dbReference>
<dbReference type="AlphaFoldDB" id="W7ICX8"/>
<evidence type="ECO:0000313" key="3">
    <source>
        <dbReference type="EMBL" id="EWC58640.1"/>
    </source>
</evidence>